<dbReference type="EMBL" id="JANBUY010000023">
    <property type="protein sequence ID" value="KAJ2867192.1"/>
    <property type="molecule type" value="Genomic_DNA"/>
</dbReference>
<reference evidence="1" key="1">
    <citation type="submission" date="2022-07" db="EMBL/GenBank/DDBJ databases">
        <title>Phylogenomic reconstructions and comparative analyses of Kickxellomycotina fungi.</title>
        <authorList>
            <person name="Reynolds N.K."/>
            <person name="Stajich J.E."/>
            <person name="Barry K."/>
            <person name="Grigoriev I.V."/>
            <person name="Crous P."/>
            <person name="Smith M.E."/>
        </authorList>
    </citation>
    <scope>NUCLEOTIDE SEQUENCE</scope>
    <source>
        <strain evidence="1">RSA 476</strain>
    </source>
</reference>
<sequence length="200" mass="20486">MPPTGTDQPLISEHKRLELSAASIPPAMQILTLDTAQTATGCKQFLCQATPFVLGEDVEAAYVVRVKPLMLGPTRGSASASGIVSNGDLSNFLGAKPVAGRPAVVKPLAAVSSSAGPALPLIVFWSGVTQHVYAYSTMLNGRAFAEDFVAHSAKDHAAVCNGSAKSSPVNRAFVLETIKPAASGSINSSGNGFFASANSA</sequence>
<evidence type="ECO:0000313" key="2">
    <source>
        <dbReference type="Proteomes" id="UP001140074"/>
    </source>
</evidence>
<comment type="caution">
    <text evidence="1">The sequence shown here is derived from an EMBL/GenBank/DDBJ whole genome shotgun (WGS) entry which is preliminary data.</text>
</comment>
<gene>
    <name evidence="1" type="ORF">GGH94_000995</name>
</gene>
<dbReference type="Proteomes" id="UP001140074">
    <property type="component" value="Unassembled WGS sequence"/>
</dbReference>
<proteinExistence type="predicted"/>
<name>A0A9W8IM53_9FUNG</name>
<organism evidence="1 2">
    <name type="scientific">Coemansia aciculifera</name>
    <dbReference type="NCBI Taxonomy" id="417176"/>
    <lineage>
        <taxon>Eukaryota</taxon>
        <taxon>Fungi</taxon>
        <taxon>Fungi incertae sedis</taxon>
        <taxon>Zoopagomycota</taxon>
        <taxon>Kickxellomycotina</taxon>
        <taxon>Kickxellomycetes</taxon>
        <taxon>Kickxellales</taxon>
        <taxon>Kickxellaceae</taxon>
        <taxon>Coemansia</taxon>
    </lineage>
</organism>
<keyword evidence="2" id="KW-1185">Reference proteome</keyword>
<evidence type="ECO:0000313" key="1">
    <source>
        <dbReference type="EMBL" id="KAJ2867192.1"/>
    </source>
</evidence>
<dbReference type="AlphaFoldDB" id="A0A9W8IM53"/>
<accession>A0A9W8IM53</accession>
<protein>
    <submittedName>
        <fullName evidence="1">Uncharacterized protein</fullName>
    </submittedName>
</protein>